<keyword evidence="3" id="KW-1185">Reference proteome</keyword>
<dbReference type="Proteomes" id="UP000530564">
    <property type="component" value="Unassembled WGS sequence"/>
</dbReference>
<dbReference type="RefSeq" id="WP_183769793.1">
    <property type="nucleotide sequence ID" value="NZ_JACIDK010000001.1"/>
</dbReference>
<evidence type="ECO:0000313" key="2">
    <source>
        <dbReference type="EMBL" id="MBB3889868.1"/>
    </source>
</evidence>
<keyword evidence="1" id="KW-0812">Transmembrane</keyword>
<comment type="caution">
    <text evidence="2">The sequence shown here is derived from an EMBL/GenBank/DDBJ whole genome shotgun (WGS) entry which is preliminary data.</text>
</comment>
<evidence type="ECO:0000256" key="1">
    <source>
        <dbReference type="SAM" id="Phobius"/>
    </source>
</evidence>
<keyword evidence="1" id="KW-1133">Transmembrane helix</keyword>
<evidence type="ECO:0000313" key="3">
    <source>
        <dbReference type="Proteomes" id="UP000530564"/>
    </source>
</evidence>
<feature type="transmembrane region" description="Helical" evidence="1">
    <location>
        <begin position="103"/>
        <end position="123"/>
    </location>
</feature>
<dbReference type="EMBL" id="JACIDK010000001">
    <property type="protein sequence ID" value="MBB3889868.1"/>
    <property type="molecule type" value="Genomic_DNA"/>
</dbReference>
<proteinExistence type="predicted"/>
<protein>
    <submittedName>
        <fullName evidence="2">Uncharacterized protein</fullName>
    </submittedName>
</protein>
<accession>A0A839ZV04</accession>
<dbReference type="AlphaFoldDB" id="A0A839ZV04"/>
<gene>
    <name evidence="2" type="ORF">GGQ61_000565</name>
</gene>
<organism evidence="2 3">
    <name type="scientific">Phenylobacterium haematophilum</name>
    <dbReference type="NCBI Taxonomy" id="98513"/>
    <lineage>
        <taxon>Bacteria</taxon>
        <taxon>Pseudomonadati</taxon>
        <taxon>Pseudomonadota</taxon>
        <taxon>Alphaproteobacteria</taxon>
        <taxon>Caulobacterales</taxon>
        <taxon>Caulobacteraceae</taxon>
        <taxon>Phenylobacterium</taxon>
    </lineage>
</organism>
<feature type="transmembrane region" description="Helical" evidence="1">
    <location>
        <begin position="43"/>
        <end position="62"/>
    </location>
</feature>
<reference evidence="2 3" key="1">
    <citation type="submission" date="2020-08" db="EMBL/GenBank/DDBJ databases">
        <title>Genomic Encyclopedia of Type Strains, Phase IV (KMG-IV): sequencing the most valuable type-strain genomes for metagenomic binning, comparative biology and taxonomic classification.</title>
        <authorList>
            <person name="Goeker M."/>
        </authorList>
    </citation>
    <scope>NUCLEOTIDE SEQUENCE [LARGE SCALE GENOMIC DNA]</scope>
    <source>
        <strain evidence="2 3">DSM 21793</strain>
    </source>
</reference>
<keyword evidence="1" id="KW-0472">Membrane</keyword>
<sequence>MAELEFERRLERLFAEPPAFSDEKAFAVSVERKLNRGWNIRRWIIGAAGLAGGIVGASQLIMSNFVHQVENASEGSTRLLQAGVQQLAPRSDLLAALPAGSSVVWIASGMAVLAIGFVVTRVFEEF</sequence>
<name>A0A839ZV04_9CAUL</name>